<dbReference type="AlphaFoldDB" id="A0A7W8A1P5"/>
<sequence>MPAKQPSVFVCPLSPPGNHLPMRVEAGERALVYNWTQKASRNTVSQDLKDKAVTYLRSLEKADWDTARAMCARTATVWHNDGKGESPIEEYANFVPAGQDG</sequence>
<evidence type="ECO:0000313" key="1">
    <source>
        <dbReference type="EMBL" id="MBB5077880.1"/>
    </source>
</evidence>
<dbReference type="EMBL" id="JACHIN010000004">
    <property type="protein sequence ID" value="MBB5077880.1"/>
    <property type="molecule type" value="Genomic_DNA"/>
</dbReference>
<evidence type="ECO:0000313" key="2">
    <source>
        <dbReference type="Proteomes" id="UP000568380"/>
    </source>
</evidence>
<keyword evidence="2" id="KW-1185">Reference proteome</keyword>
<dbReference type="RefSeq" id="WP_184962138.1">
    <property type="nucleotide sequence ID" value="NZ_JACHIN010000004.1"/>
</dbReference>
<gene>
    <name evidence="1" type="ORF">HNR40_003355</name>
</gene>
<proteinExistence type="predicted"/>
<reference evidence="1 2" key="1">
    <citation type="submission" date="2020-08" db="EMBL/GenBank/DDBJ databases">
        <title>Genomic Encyclopedia of Type Strains, Phase IV (KMG-IV): sequencing the most valuable type-strain genomes for metagenomic binning, comparative biology and taxonomic classification.</title>
        <authorList>
            <person name="Goeker M."/>
        </authorList>
    </citation>
    <scope>NUCLEOTIDE SEQUENCE [LARGE SCALE GENOMIC DNA]</scope>
    <source>
        <strain evidence="1 2">DSM 45385</strain>
    </source>
</reference>
<accession>A0A7W8A1P5</accession>
<dbReference type="Proteomes" id="UP000568380">
    <property type="component" value="Unassembled WGS sequence"/>
</dbReference>
<comment type="caution">
    <text evidence="1">The sequence shown here is derived from an EMBL/GenBank/DDBJ whole genome shotgun (WGS) entry which is preliminary data.</text>
</comment>
<protein>
    <submittedName>
        <fullName evidence="1">Uncharacterized protein</fullName>
    </submittedName>
</protein>
<organism evidence="1 2">
    <name type="scientific">Nonomuraea endophytica</name>
    <dbReference type="NCBI Taxonomy" id="714136"/>
    <lineage>
        <taxon>Bacteria</taxon>
        <taxon>Bacillati</taxon>
        <taxon>Actinomycetota</taxon>
        <taxon>Actinomycetes</taxon>
        <taxon>Streptosporangiales</taxon>
        <taxon>Streptosporangiaceae</taxon>
        <taxon>Nonomuraea</taxon>
    </lineage>
</organism>
<name>A0A7W8A1P5_9ACTN</name>